<feature type="signal peptide" evidence="1">
    <location>
        <begin position="1"/>
        <end position="24"/>
    </location>
</feature>
<dbReference type="AlphaFoldDB" id="W5J9X0"/>
<accession>W5J9X0</accession>
<reference evidence="4" key="4">
    <citation type="submission" date="2015-06" db="UniProtKB">
        <authorList>
            <consortium name="EnsemblMetazoa"/>
        </authorList>
    </citation>
    <scope>IDENTIFICATION</scope>
</reference>
<dbReference type="SUPFAM" id="SSF56436">
    <property type="entry name" value="C-type lectin-like"/>
    <property type="match status" value="1"/>
</dbReference>
<dbReference type="PROSITE" id="PS50041">
    <property type="entry name" value="C_TYPE_LECTIN_2"/>
    <property type="match status" value="1"/>
</dbReference>
<organism evidence="3">
    <name type="scientific">Anopheles darlingi</name>
    <name type="common">Mosquito</name>
    <dbReference type="NCBI Taxonomy" id="43151"/>
    <lineage>
        <taxon>Eukaryota</taxon>
        <taxon>Metazoa</taxon>
        <taxon>Ecdysozoa</taxon>
        <taxon>Arthropoda</taxon>
        <taxon>Hexapoda</taxon>
        <taxon>Insecta</taxon>
        <taxon>Pterygota</taxon>
        <taxon>Neoptera</taxon>
        <taxon>Endopterygota</taxon>
        <taxon>Diptera</taxon>
        <taxon>Nematocera</taxon>
        <taxon>Culicoidea</taxon>
        <taxon>Culicidae</taxon>
        <taxon>Anophelinae</taxon>
        <taxon>Anopheles</taxon>
    </lineage>
</organism>
<dbReference type="GO" id="GO:0030246">
    <property type="term" value="F:carbohydrate binding"/>
    <property type="evidence" value="ECO:0007669"/>
    <property type="project" value="UniProtKB-KW"/>
</dbReference>
<dbReference type="SMART" id="SM00034">
    <property type="entry name" value="CLECT"/>
    <property type="match status" value="1"/>
</dbReference>
<dbReference type="InterPro" id="IPR001304">
    <property type="entry name" value="C-type_lectin-like"/>
</dbReference>
<dbReference type="Proteomes" id="UP000000673">
    <property type="component" value="Unassembled WGS sequence"/>
</dbReference>
<gene>
    <name evidence="3" type="ORF">AND_007089</name>
</gene>
<dbReference type="Gene3D" id="3.10.100.10">
    <property type="entry name" value="Mannose-Binding Protein A, subunit A"/>
    <property type="match status" value="1"/>
</dbReference>
<dbReference type="InterPro" id="IPR016187">
    <property type="entry name" value="CTDL_fold"/>
</dbReference>
<evidence type="ECO:0000256" key="1">
    <source>
        <dbReference type="SAM" id="SignalP"/>
    </source>
</evidence>
<dbReference type="VEuPathDB" id="VectorBase:ADAR2_011408"/>
<dbReference type="OMA" id="RWFTSGQ"/>
<reference evidence="3" key="2">
    <citation type="submission" date="2010-05" db="EMBL/GenBank/DDBJ databases">
        <authorList>
            <person name="Almeida L.G."/>
            <person name="Nicolas M.F."/>
            <person name="Souza R.C."/>
            <person name="Vasconcelos A.T.R."/>
        </authorList>
    </citation>
    <scope>NUCLEOTIDE SEQUENCE</scope>
</reference>
<dbReference type="STRING" id="43151.W5J9X0"/>
<reference evidence="3" key="3">
    <citation type="journal article" date="2013" name="Nucleic Acids Res.">
        <title>The genome of Anopheles darlingi, the main neotropical malaria vector.</title>
        <authorList>
            <person name="Marinotti O."/>
            <person name="Cerqueira G.C."/>
            <person name="de Almeida L.G."/>
            <person name="Ferro M.I."/>
            <person name="Loreto E.L."/>
            <person name="Zaha A."/>
            <person name="Teixeira S.M."/>
            <person name="Wespiser A.R."/>
            <person name="Almeida E Silva A."/>
            <person name="Schlindwein A.D."/>
            <person name="Pacheco A.C."/>
            <person name="Silva A.L."/>
            <person name="Graveley B.R."/>
            <person name="Walenz B.P."/>
            <person name="Lima Bde A."/>
            <person name="Ribeiro C.A."/>
            <person name="Nunes-Silva C.G."/>
            <person name="de Carvalho C.R."/>
            <person name="Soares C.M."/>
            <person name="de Menezes C.B."/>
            <person name="Matiolli C."/>
            <person name="Caffrey D."/>
            <person name="Araujo D.A."/>
            <person name="de Oliveira D.M."/>
            <person name="Golenbock D."/>
            <person name="Grisard E.C."/>
            <person name="Fantinatti-Garboggini F."/>
            <person name="de Carvalho F.M."/>
            <person name="Barcellos F.G."/>
            <person name="Prosdocimi F."/>
            <person name="May G."/>
            <person name="Azevedo Junior G.M."/>
            <person name="Guimaraes G.M."/>
            <person name="Goldman G.H."/>
            <person name="Padilha I.Q."/>
            <person name="Batista Jda S."/>
            <person name="Ferro J.A."/>
            <person name="Ribeiro J.M."/>
            <person name="Fietto J.L."/>
            <person name="Dabbas K.M."/>
            <person name="Cerdeira L."/>
            <person name="Agnez-Lima L.F."/>
            <person name="Brocchi M."/>
            <person name="de Carvalho M.O."/>
            <person name="Teixeira Mde M."/>
            <person name="Diniz Maia Mde M."/>
            <person name="Goldman M.H."/>
            <person name="Cruz Schneider M.P."/>
            <person name="Felipe M.S."/>
            <person name="Hungria M."/>
            <person name="Nicolas M.F."/>
            <person name="Pereira M."/>
            <person name="Montes M.A."/>
            <person name="Cantao M.E."/>
            <person name="Vincentz M."/>
            <person name="Rafael M.S."/>
            <person name="Silverman N."/>
            <person name="Stoco P.H."/>
            <person name="Souza R.C."/>
            <person name="Vicentini R."/>
            <person name="Gazzinelli R.T."/>
            <person name="Neves Rde O."/>
            <person name="Silva R."/>
            <person name="Astolfi-Filho S."/>
            <person name="Maciel T.E."/>
            <person name="Urmenyi T.P."/>
            <person name="Tadei W.P."/>
            <person name="Camargo E.P."/>
            <person name="de Vasconcelos A.T."/>
        </authorList>
    </citation>
    <scope>NUCLEOTIDE SEQUENCE</scope>
</reference>
<sequence length="172" mass="20023">MAKLRFLVLCAIVLGVLAPQFSQADGDNTFAVFRQKSYYFSNSFKLNWFKAMEYCRTRGMHLLSVRNPQERDAVIEYLDSTGFTNTHNHRIVWISANDLGEEGEFHWATTGERLMYSNWAPGEPNNAKVAECTFEDCVVMEYSLDLIVLFNNTFDDRDCQREYHFICETLLE</sequence>
<evidence type="ECO:0000259" key="2">
    <source>
        <dbReference type="PROSITE" id="PS50041"/>
    </source>
</evidence>
<dbReference type="InterPro" id="IPR016186">
    <property type="entry name" value="C-type_lectin-like/link_sf"/>
</dbReference>
<dbReference type="HOGENOM" id="CLU_049894_10_0_1"/>
<reference evidence="3 5" key="1">
    <citation type="journal article" date="2010" name="BMC Genomics">
        <title>Combination of measures distinguishes pre-miRNAs from other stem-loops in the genome of the newly sequenced Anopheles darlingi.</title>
        <authorList>
            <person name="Mendes N.D."/>
            <person name="Freitas A.T."/>
            <person name="Vasconcelos A.T."/>
            <person name="Sagot M.F."/>
        </authorList>
    </citation>
    <scope>NUCLEOTIDE SEQUENCE</scope>
</reference>
<name>W5J9X0_ANODA</name>
<dbReference type="VEuPathDB" id="VectorBase:ADAC007089"/>
<keyword evidence="1" id="KW-0732">Signal</keyword>
<feature type="chain" id="PRO_5010155081" evidence="1">
    <location>
        <begin position="25"/>
        <end position="172"/>
    </location>
</feature>
<evidence type="ECO:0000313" key="4">
    <source>
        <dbReference type="EnsemblMetazoa" id="ADAC007089-PA"/>
    </source>
</evidence>
<dbReference type="OrthoDB" id="7715894at2759"/>
<dbReference type="EnsemblMetazoa" id="ADAC007089-RA">
    <property type="protein sequence ID" value="ADAC007089-PA"/>
    <property type="gene ID" value="ADAC007089"/>
</dbReference>
<keyword evidence="5" id="KW-1185">Reference proteome</keyword>
<dbReference type="eggNOG" id="KOG4297">
    <property type="taxonomic scope" value="Eukaryota"/>
</dbReference>
<keyword evidence="3" id="KW-0430">Lectin</keyword>
<dbReference type="Pfam" id="PF00059">
    <property type="entry name" value="Lectin_C"/>
    <property type="match status" value="1"/>
</dbReference>
<dbReference type="PANTHER" id="PTHR22803">
    <property type="entry name" value="MANNOSE, PHOSPHOLIPASE, LECTIN RECEPTOR RELATED"/>
    <property type="match status" value="1"/>
</dbReference>
<protein>
    <submittedName>
        <fullName evidence="3">C-type lectin, mannose-binding protein</fullName>
    </submittedName>
</protein>
<evidence type="ECO:0000313" key="3">
    <source>
        <dbReference type="EMBL" id="ETN61257.1"/>
    </source>
</evidence>
<evidence type="ECO:0000313" key="5">
    <source>
        <dbReference type="Proteomes" id="UP000000673"/>
    </source>
</evidence>
<proteinExistence type="predicted"/>
<dbReference type="EMBL" id="ADMH02001732">
    <property type="protein sequence ID" value="ETN61257.1"/>
    <property type="molecule type" value="Genomic_DNA"/>
</dbReference>
<dbReference type="InterPro" id="IPR050111">
    <property type="entry name" value="C-type_lectin/snaclec_domain"/>
</dbReference>
<feature type="domain" description="C-type lectin" evidence="2">
    <location>
        <begin position="33"/>
        <end position="168"/>
    </location>
</feature>
<dbReference type="FunCoup" id="W5J9X0">
    <property type="interactions" value="3"/>
</dbReference>